<reference evidence="2 3" key="1">
    <citation type="submission" date="2023-05" db="EMBL/GenBank/DDBJ databases">
        <title>Pseudoalteromonas ardens sp. nov., Pseudoalteromonas obscura sp. nov., and Pseudoalteromonas umbrosa sp. nov., isolated from the coral Montipora capitata.</title>
        <authorList>
            <person name="Thomas E.M."/>
            <person name="Smith E.M."/>
            <person name="Papke E."/>
            <person name="Shlafstein M.D."/>
            <person name="Oline D.K."/>
            <person name="Videau P."/>
            <person name="Saw J.H."/>
            <person name="Strangman W.K."/>
            <person name="Ushijima B."/>
        </authorList>
    </citation>
    <scope>NUCLEOTIDE SEQUENCE [LARGE SCALE GENOMIC DNA]</scope>
    <source>
        <strain evidence="2 3">P94</strain>
    </source>
</reference>
<dbReference type="PANTHER" id="PTHR35446">
    <property type="entry name" value="SI:CH211-175M2.5"/>
    <property type="match status" value="1"/>
</dbReference>
<dbReference type="InterPro" id="IPR029032">
    <property type="entry name" value="AhpD-like"/>
</dbReference>
<dbReference type="Proteomes" id="UP001231915">
    <property type="component" value="Unassembled WGS sequence"/>
</dbReference>
<dbReference type="NCBIfam" id="TIGR00778">
    <property type="entry name" value="ahpD_dom"/>
    <property type="match status" value="1"/>
</dbReference>
<dbReference type="EMBL" id="JASJUT010000003">
    <property type="protein sequence ID" value="MDK2595118.1"/>
    <property type="molecule type" value="Genomic_DNA"/>
</dbReference>
<keyword evidence="3" id="KW-1185">Reference proteome</keyword>
<accession>A0ABT7EJC0</accession>
<dbReference type="SUPFAM" id="SSF69118">
    <property type="entry name" value="AhpD-like"/>
    <property type="match status" value="1"/>
</dbReference>
<dbReference type="Gene3D" id="1.20.1290.10">
    <property type="entry name" value="AhpD-like"/>
    <property type="match status" value="1"/>
</dbReference>
<name>A0ABT7EJC0_9GAMM</name>
<dbReference type="InterPro" id="IPR003779">
    <property type="entry name" value="CMD-like"/>
</dbReference>
<evidence type="ECO:0000313" key="3">
    <source>
        <dbReference type="Proteomes" id="UP001231915"/>
    </source>
</evidence>
<proteinExistence type="predicted"/>
<dbReference type="PANTHER" id="PTHR35446:SF3">
    <property type="entry name" value="CMD DOMAIN-CONTAINING PROTEIN"/>
    <property type="match status" value="1"/>
</dbReference>
<dbReference type="InterPro" id="IPR004675">
    <property type="entry name" value="AhpD_core"/>
</dbReference>
<dbReference type="Pfam" id="PF02627">
    <property type="entry name" value="CMD"/>
    <property type="match status" value="1"/>
</dbReference>
<protein>
    <submittedName>
        <fullName evidence="2">Carboxymuconolactone decarboxylase family protein</fullName>
    </submittedName>
</protein>
<comment type="caution">
    <text evidence="2">The sequence shown here is derived from an EMBL/GenBank/DDBJ whole genome shotgun (WGS) entry which is preliminary data.</text>
</comment>
<feature type="domain" description="Carboxymuconolactone decarboxylase-like" evidence="1">
    <location>
        <begin position="45"/>
        <end position="99"/>
    </location>
</feature>
<evidence type="ECO:0000259" key="1">
    <source>
        <dbReference type="Pfam" id="PF02627"/>
    </source>
</evidence>
<sequence>MTRIKPIDPNIAEGETKEVLALAQKQFGGIPNAFKTLASSHVVLEAFLGMSSPLARGSLTPALREQIALAVAGKNNCDYCASAHTAIGEMAGLSTKEMALNLKGKSQESTTQCILEFVNHILESRGQVYDIEFIKLKELKLTEAEISEIVAHTAMNIFTTYYHMIAKTEIDYPLVKAQNKQFDDY</sequence>
<evidence type="ECO:0000313" key="2">
    <source>
        <dbReference type="EMBL" id="MDK2595118.1"/>
    </source>
</evidence>
<dbReference type="RefSeq" id="WP_284136926.1">
    <property type="nucleotide sequence ID" value="NZ_JASJUT010000003.1"/>
</dbReference>
<organism evidence="2 3">
    <name type="scientific">Pseudoalteromonas obscura</name>
    <dbReference type="NCBI Taxonomy" id="3048491"/>
    <lineage>
        <taxon>Bacteria</taxon>
        <taxon>Pseudomonadati</taxon>
        <taxon>Pseudomonadota</taxon>
        <taxon>Gammaproteobacteria</taxon>
        <taxon>Alteromonadales</taxon>
        <taxon>Pseudoalteromonadaceae</taxon>
        <taxon>Pseudoalteromonas</taxon>
    </lineage>
</organism>
<gene>
    <name evidence="2" type="ORF">QNM18_08710</name>
</gene>